<feature type="domain" description="Cadherin" evidence="15">
    <location>
        <begin position="674"/>
        <end position="768"/>
    </location>
</feature>
<feature type="domain" description="Cadherin" evidence="15">
    <location>
        <begin position="461"/>
        <end position="564"/>
    </location>
</feature>
<dbReference type="EMBL" id="JAODUP010000007">
    <property type="protein sequence ID" value="KAK2169792.1"/>
    <property type="molecule type" value="Genomic_DNA"/>
</dbReference>
<comment type="caution">
    <text evidence="16">The sequence shown here is derived from an EMBL/GenBank/DDBJ whole genome shotgun (WGS) entry which is preliminary data.</text>
</comment>
<keyword evidence="7" id="KW-0130">Cell adhesion</keyword>
<feature type="chain" id="PRO_5042151550" description="Cadherin domain-containing protein" evidence="14">
    <location>
        <begin position="22"/>
        <end position="1304"/>
    </location>
</feature>
<gene>
    <name evidence="16" type="ORF">LSH36_7g18000</name>
</gene>
<evidence type="ECO:0000256" key="3">
    <source>
        <dbReference type="ARBA" id="ARBA00022692"/>
    </source>
</evidence>
<evidence type="ECO:0000256" key="9">
    <source>
        <dbReference type="ARBA" id="ARBA00023136"/>
    </source>
</evidence>
<dbReference type="Pfam" id="PF08266">
    <property type="entry name" value="Cadherin_2"/>
    <property type="match status" value="1"/>
</dbReference>
<dbReference type="Proteomes" id="UP001208570">
    <property type="component" value="Unassembled WGS sequence"/>
</dbReference>
<dbReference type="SMART" id="SM00112">
    <property type="entry name" value="CA"/>
    <property type="match status" value="7"/>
</dbReference>
<evidence type="ECO:0000313" key="16">
    <source>
        <dbReference type="EMBL" id="KAK2169792.1"/>
    </source>
</evidence>
<feature type="compositionally biased region" description="Polar residues" evidence="12">
    <location>
        <begin position="845"/>
        <end position="859"/>
    </location>
</feature>
<evidence type="ECO:0000256" key="11">
    <source>
        <dbReference type="PROSITE-ProRule" id="PRU00043"/>
    </source>
</evidence>
<dbReference type="GO" id="GO:0007163">
    <property type="term" value="P:establishment or maintenance of cell polarity"/>
    <property type="evidence" value="ECO:0007669"/>
    <property type="project" value="UniProtKB-ARBA"/>
</dbReference>
<feature type="signal peptide" evidence="14">
    <location>
        <begin position="1"/>
        <end position="21"/>
    </location>
</feature>
<dbReference type="FunFam" id="2.60.40.60:FF:000020">
    <property type="entry name" value="Dachsous cadherin-related 1b"/>
    <property type="match status" value="2"/>
</dbReference>
<keyword evidence="6 11" id="KW-0106">Calcium</keyword>
<protein>
    <recommendedName>
        <fullName evidence="15">Cadherin domain-containing protein</fullName>
    </recommendedName>
</protein>
<dbReference type="FunFam" id="2.60.40.60:FF:000116">
    <property type="entry name" value="Dachsous cadherin-related 2"/>
    <property type="match status" value="1"/>
</dbReference>
<evidence type="ECO:0000256" key="12">
    <source>
        <dbReference type="SAM" id="MobiDB-lite"/>
    </source>
</evidence>
<comment type="subcellular location">
    <subcellularLocation>
        <location evidence="1">Cell membrane</location>
        <topology evidence="1">Single-pass type I membrane protein</topology>
    </subcellularLocation>
</comment>
<evidence type="ECO:0000256" key="1">
    <source>
        <dbReference type="ARBA" id="ARBA00004251"/>
    </source>
</evidence>
<organism evidence="16 17">
    <name type="scientific">Paralvinella palmiformis</name>
    <dbReference type="NCBI Taxonomy" id="53620"/>
    <lineage>
        <taxon>Eukaryota</taxon>
        <taxon>Metazoa</taxon>
        <taxon>Spiralia</taxon>
        <taxon>Lophotrochozoa</taxon>
        <taxon>Annelida</taxon>
        <taxon>Polychaeta</taxon>
        <taxon>Sedentaria</taxon>
        <taxon>Canalipalpata</taxon>
        <taxon>Terebellida</taxon>
        <taxon>Terebelliformia</taxon>
        <taxon>Alvinellidae</taxon>
        <taxon>Paralvinella</taxon>
    </lineage>
</organism>
<evidence type="ECO:0000256" key="5">
    <source>
        <dbReference type="ARBA" id="ARBA00022737"/>
    </source>
</evidence>
<keyword evidence="4 14" id="KW-0732">Signal</keyword>
<evidence type="ECO:0000256" key="10">
    <source>
        <dbReference type="ARBA" id="ARBA00023180"/>
    </source>
</evidence>
<feature type="domain" description="Cadherin" evidence="15">
    <location>
        <begin position="565"/>
        <end position="670"/>
    </location>
</feature>
<feature type="domain" description="Cadherin" evidence="15">
    <location>
        <begin position="134"/>
        <end position="244"/>
    </location>
</feature>
<keyword evidence="9 13" id="KW-0472">Membrane</keyword>
<dbReference type="SUPFAM" id="SSF49313">
    <property type="entry name" value="Cadherin-like"/>
    <property type="match status" value="7"/>
</dbReference>
<evidence type="ECO:0000256" key="8">
    <source>
        <dbReference type="ARBA" id="ARBA00022989"/>
    </source>
</evidence>
<feature type="compositionally biased region" description="Polar residues" evidence="12">
    <location>
        <begin position="1248"/>
        <end position="1271"/>
    </location>
</feature>
<reference evidence="16" key="1">
    <citation type="journal article" date="2023" name="Mol. Biol. Evol.">
        <title>Third-Generation Sequencing Reveals the Adaptive Role of the Epigenome in Three Deep-Sea Polychaetes.</title>
        <authorList>
            <person name="Perez M."/>
            <person name="Aroh O."/>
            <person name="Sun Y."/>
            <person name="Lan Y."/>
            <person name="Juniper S.K."/>
            <person name="Young C.R."/>
            <person name="Angers B."/>
            <person name="Qian P.Y."/>
        </authorList>
    </citation>
    <scope>NUCLEOTIDE SEQUENCE</scope>
    <source>
        <strain evidence="16">P08H-3</strain>
    </source>
</reference>
<dbReference type="GO" id="GO:0005886">
    <property type="term" value="C:plasma membrane"/>
    <property type="evidence" value="ECO:0007669"/>
    <property type="project" value="UniProtKB-SubCell"/>
</dbReference>
<dbReference type="FunFam" id="2.60.40.60:FF:000080">
    <property type="entry name" value="FAT atypical cadherin 1"/>
    <property type="match status" value="1"/>
</dbReference>
<evidence type="ECO:0000313" key="17">
    <source>
        <dbReference type="Proteomes" id="UP001208570"/>
    </source>
</evidence>
<keyword evidence="3 13" id="KW-0812">Transmembrane</keyword>
<feature type="region of interest" description="Disordered" evidence="12">
    <location>
        <begin position="1078"/>
        <end position="1271"/>
    </location>
</feature>
<feature type="region of interest" description="Disordered" evidence="12">
    <location>
        <begin position="976"/>
        <end position="1011"/>
    </location>
</feature>
<evidence type="ECO:0000256" key="4">
    <source>
        <dbReference type="ARBA" id="ARBA00022729"/>
    </source>
</evidence>
<feature type="compositionally biased region" description="Low complexity" evidence="12">
    <location>
        <begin position="1109"/>
        <end position="1118"/>
    </location>
</feature>
<keyword evidence="17" id="KW-1185">Reference proteome</keyword>
<accession>A0AAD9NGU4</accession>
<feature type="compositionally biased region" description="Polar residues" evidence="12">
    <location>
        <begin position="1172"/>
        <end position="1186"/>
    </location>
</feature>
<dbReference type="CDD" id="cd11304">
    <property type="entry name" value="Cadherin_repeat"/>
    <property type="match status" value="7"/>
</dbReference>
<keyword evidence="10" id="KW-0325">Glycoprotein</keyword>
<keyword evidence="8 13" id="KW-1133">Transmembrane helix</keyword>
<dbReference type="InterPro" id="IPR020894">
    <property type="entry name" value="Cadherin_CS"/>
</dbReference>
<dbReference type="InterPro" id="IPR013164">
    <property type="entry name" value="Cadherin_N"/>
</dbReference>
<feature type="domain" description="Cadherin" evidence="15">
    <location>
        <begin position="365"/>
        <end position="460"/>
    </location>
</feature>
<dbReference type="PANTHER" id="PTHR24028:SF146">
    <property type="entry name" value="CADHERIN 96CB, ISOFORM D-RELATED"/>
    <property type="match status" value="1"/>
</dbReference>
<dbReference type="PANTHER" id="PTHR24028">
    <property type="entry name" value="CADHERIN-87A"/>
    <property type="match status" value="1"/>
</dbReference>
<dbReference type="GO" id="GO:0007156">
    <property type="term" value="P:homophilic cell adhesion via plasma membrane adhesion molecules"/>
    <property type="evidence" value="ECO:0007669"/>
    <property type="project" value="InterPro"/>
</dbReference>
<evidence type="ECO:0000256" key="2">
    <source>
        <dbReference type="ARBA" id="ARBA00022475"/>
    </source>
</evidence>
<dbReference type="InterPro" id="IPR002126">
    <property type="entry name" value="Cadherin-like_dom"/>
</dbReference>
<dbReference type="GO" id="GO:0005509">
    <property type="term" value="F:calcium ion binding"/>
    <property type="evidence" value="ECO:0007669"/>
    <property type="project" value="UniProtKB-UniRule"/>
</dbReference>
<sequence>MPAWKMIRATVAFLTVCLASAQIEYNILEELDTNTLIGNIQTDAEMAEKYARSVLSVLRYSFLTQPKGDEALFAIEETTGILRTAMRIDRDRLCPGLDLCTLSLDIAVGPGQYFQVIPIRIEVLDVNDNAPTFSETEVSESLSEASVAGSTFVALPIPEDVDSPANGLHRFEVIPDTSPFAIRQQRSLDGTVDLQLVLTEDLDREETDFYQLKVVAYDGGSPPRSGSVTVNITVEDANDNAPVFTKVDYLAQIPENLLPEATIITVAAHDADAKQNAEVSYALSSRTQSVYGELFGIKADTGDIFLKKIVDAEKVQVYNLVVTATDGGPNSKSSQARVTVSVQDMNDNRPKINVNTLTPDRCGHISEVSTIGTFVAHLSVLDEDSNDNGNVSCSLNDTNFDIQTIQDDQYKIVTNNMFDREERENYIVQIMCKDHGSPSLTAIHDLCVNVLDVNDQIPVFNQTIYTGMVYENNIMDEYVLQVNATDSDVGTNAEIRYSLEQPKPGYFRIIPETGVIQAVMSLDYETIQKVELKVVATDRGQPPNTATASVIINIGDRNDEAPAFIQDLYSFGVYENQNPGTEVGVVNAYDPDSEQFSEIEFQIQADDRYVSSAFRIDEETGKIVTKLQLDRESIAIYSLRVLAYNPGFDLTGTATVTIYVADENDHAPVVDFPNAINDTVTISNRVPFGYVVTRIRAHDKDIGKNAQLVYALIQGNEEAFFDMDTMTGAITISGDLSQVMNHTYNLSVEVMDNGDKPQTAIALIHIAVDGTLPYFNYGSDEYESSPDSGSNSMIVVIVGCISGAVIVALIVAILAIRLQDVRRKEDHRYNCRMEAQKMLNGGSGEQNQSPVHNKSVPSNSLYHPSSKYSIAGSDILATPTLNDGSPQSGSAPENNSSALSFLEIGSLKNARHAEGRDLKHPWTAKMDSCLQREPSVVKSPLTCSAEVTQTTVRRNICDMTYKRKGVHLIKLPVERRRAPSRPSPKCSSSESTIQGPCQASHGYNSSTRSPQAFSSFSLMHSEIGPSSGYGGGDACCQGNQHAGHPHGFPAHAAAINKSHLSPLAENIQLQAVPWSERPLSLEHDSESACSGEMSNTDSGRGPSEEGEQGQHQPNGQQGNRISDNNESDNQERINKIGCHGNTGSTSERKLRNPTDPRPPRTPDNTLGKIVNKTPSSVPQTRTGPTANSNNGGGGHSSKVSTPNKSNTRGHQTTPVSLPGWENVPIGGGRQKPPRPPRTDSLNRHFHQSLRSNNGSQYASTTDIGDECSSSTSGSYIVDHEALRGNGFADRSGNICSVTMGSSDV</sequence>
<proteinExistence type="predicted"/>
<feature type="compositionally biased region" description="Basic and acidic residues" evidence="12">
    <location>
        <begin position="1146"/>
        <end position="1160"/>
    </location>
</feature>
<dbReference type="InterPro" id="IPR050174">
    <property type="entry name" value="Protocadherin/Cadherin-CA"/>
</dbReference>
<feature type="region of interest" description="Disordered" evidence="12">
    <location>
        <begin position="840"/>
        <end position="859"/>
    </location>
</feature>
<dbReference type="InterPro" id="IPR015919">
    <property type="entry name" value="Cadherin-like_sf"/>
</dbReference>
<dbReference type="PROSITE" id="PS50268">
    <property type="entry name" value="CADHERIN_2"/>
    <property type="match status" value="7"/>
</dbReference>
<name>A0AAD9NGU4_9ANNE</name>
<dbReference type="PROSITE" id="PS00232">
    <property type="entry name" value="CADHERIN_1"/>
    <property type="match status" value="3"/>
</dbReference>
<evidence type="ECO:0000256" key="14">
    <source>
        <dbReference type="SAM" id="SignalP"/>
    </source>
</evidence>
<feature type="compositionally biased region" description="Polar residues" evidence="12">
    <location>
        <begin position="992"/>
        <end position="1011"/>
    </location>
</feature>
<evidence type="ECO:0000256" key="6">
    <source>
        <dbReference type="ARBA" id="ARBA00022837"/>
    </source>
</evidence>
<feature type="domain" description="Cadherin" evidence="15">
    <location>
        <begin position="245"/>
        <end position="352"/>
    </location>
</feature>
<dbReference type="Gene3D" id="2.60.40.60">
    <property type="entry name" value="Cadherins"/>
    <property type="match status" value="7"/>
</dbReference>
<dbReference type="FunFam" id="2.60.40.60:FF:000007">
    <property type="entry name" value="Protocadherin alpha 2"/>
    <property type="match status" value="1"/>
</dbReference>
<keyword evidence="5" id="KW-0677">Repeat</keyword>
<feature type="compositionally biased region" description="Polar residues" evidence="12">
    <location>
        <begin position="1198"/>
        <end position="1215"/>
    </location>
</feature>
<feature type="transmembrane region" description="Helical" evidence="13">
    <location>
        <begin position="793"/>
        <end position="816"/>
    </location>
</feature>
<evidence type="ECO:0000256" key="7">
    <source>
        <dbReference type="ARBA" id="ARBA00022889"/>
    </source>
</evidence>
<evidence type="ECO:0000256" key="13">
    <source>
        <dbReference type="SAM" id="Phobius"/>
    </source>
</evidence>
<evidence type="ECO:0000259" key="15">
    <source>
        <dbReference type="PROSITE" id="PS50268"/>
    </source>
</evidence>
<dbReference type="PRINTS" id="PR00205">
    <property type="entry name" value="CADHERIN"/>
</dbReference>
<dbReference type="Pfam" id="PF00028">
    <property type="entry name" value="Cadherin"/>
    <property type="match status" value="6"/>
</dbReference>
<keyword evidence="2" id="KW-1003">Cell membrane</keyword>
<feature type="domain" description="Cadherin" evidence="15">
    <location>
        <begin position="19"/>
        <end position="133"/>
    </location>
</feature>